<dbReference type="EMBL" id="KV441553">
    <property type="protein sequence ID" value="OAG04778.1"/>
    <property type="molecule type" value="Genomic_DNA"/>
</dbReference>
<reference evidence="1 2" key="1">
    <citation type="submission" date="2016-05" db="EMBL/GenBank/DDBJ databases">
        <title>Comparative analysis of secretome profiles of manganese(II)-oxidizing ascomycete fungi.</title>
        <authorList>
            <consortium name="DOE Joint Genome Institute"/>
            <person name="Zeiner C.A."/>
            <person name="Purvine S.O."/>
            <person name="Zink E.M."/>
            <person name="Wu S."/>
            <person name="Pasa-Tolic L."/>
            <person name="Chaput D.L."/>
            <person name="Haridas S."/>
            <person name="Grigoriev I.V."/>
            <person name="Santelli C.M."/>
            <person name="Hansel C.M."/>
        </authorList>
    </citation>
    <scope>NUCLEOTIDE SEQUENCE [LARGE SCALE GENOMIC DNA]</scope>
    <source>
        <strain evidence="1 2">AP3s5-JAC2a</strain>
    </source>
</reference>
<name>A0A177CDD3_9PLEO</name>
<dbReference type="RefSeq" id="XP_018035143.1">
    <property type="nucleotide sequence ID" value="XM_018187479.1"/>
</dbReference>
<evidence type="ECO:0000313" key="2">
    <source>
        <dbReference type="Proteomes" id="UP000077069"/>
    </source>
</evidence>
<sequence>MSTSNLAFKIIKGNVKTAATNYGHKTANIYYFSLIHLYSQLLVLLRLLDALHQPQSSKPPFNRNDFTLRSFEIVIMNPHIITTNPCLFCGKRGSEPHDSLCLTRRGYDITELRDWVRMPQSQSRVRSADTMDQRFQQSVIRRLRYGSTVFLGGPYRIEISP</sequence>
<gene>
    <name evidence="1" type="ORF">CC84DRAFT_802995</name>
</gene>
<dbReference type="InParanoid" id="A0A177CDD3"/>
<keyword evidence="2" id="KW-1185">Reference proteome</keyword>
<dbReference type="Proteomes" id="UP000077069">
    <property type="component" value="Unassembled WGS sequence"/>
</dbReference>
<evidence type="ECO:0000313" key="1">
    <source>
        <dbReference type="EMBL" id="OAG04778.1"/>
    </source>
</evidence>
<protein>
    <submittedName>
        <fullName evidence="1">Uncharacterized protein</fullName>
    </submittedName>
</protein>
<accession>A0A177CDD3</accession>
<organism evidence="1 2">
    <name type="scientific">Paraphaeosphaeria sporulosa</name>
    <dbReference type="NCBI Taxonomy" id="1460663"/>
    <lineage>
        <taxon>Eukaryota</taxon>
        <taxon>Fungi</taxon>
        <taxon>Dikarya</taxon>
        <taxon>Ascomycota</taxon>
        <taxon>Pezizomycotina</taxon>
        <taxon>Dothideomycetes</taxon>
        <taxon>Pleosporomycetidae</taxon>
        <taxon>Pleosporales</taxon>
        <taxon>Massarineae</taxon>
        <taxon>Didymosphaeriaceae</taxon>
        <taxon>Paraphaeosphaeria</taxon>
    </lineage>
</organism>
<dbReference type="GeneID" id="28770965"/>
<dbReference type="AlphaFoldDB" id="A0A177CDD3"/>
<proteinExistence type="predicted"/>